<proteinExistence type="predicted"/>
<dbReference type="Proteomes" id="UP000810207">
    <property type="component" value="Unassembled WGS sequence"/>
</dbReference>
<evidence type="ECO:0000313" key="2">
    <source>
        <dbReference type="EMBL" id="MBP2245322.1"/>
    </source>
</evidence>
<feature type="compositionally biased region" description="Basic and acidic residues" evidence="1">
    <location>
        <begin position="20"/>
        <end position="32"/>
    </location>
</feature>
<sequence length="44" mass="5143">MKQIDDYDLMDQDPEEFLRRGREAFGIEEASHEPTGTDDGRRTD</sequence>
<comment type="caution">
    <text evidence="2">The sequence shown here is derived from an EMBL/GenBank/DDBJ whole genome shotgun (WGS) entry which is preliminary data.</text>
</comment>
<reference evidence="2 3" key="1">
    <citation type="submission" date="2021-03" db="EMBL/GenBank/DDBJ databases">
        <title>Genomic Encyclopedia of Type Strains, Phase IV (KMG-IV): sequencing the most valuable type-strain genomes for metagenomic binning, comparative biology and taxonomic classification.</title>
        <authorList>
            <person name="Goeker M."/>
        </authorList>
    </citation>
    <scope>NUCLEOTIDE SEQUENCE [LARGE SCALE GENOMIC DNA]</scope>
    <source>
        <strain evidence="2 3">DSM 21292</strain>
    </source>
</reference>
<gene>
    <name evidence="2" type="ORF">J2Z28_001940</name>
</gene>
<evidence type="ECO:0000256" key="1">
    <source>
        <dbReference type="SAM" id="MobiDB-lite"/>
    </source>
</evidence>
<protein>
    <submittedName>
        <fullName evidence="2">Uncharacterized protein</fullName>
    </submittedName>
</protein>
<feature type="region of interest" description="Disordered" evidence="1">
    <location>
        <begin position="20"/>
        <end position="44"/>
    </location>
</feature>
<dbReference type="EMBL" id="JAGIKV010000006">
    <property type="protein sequence ID" value="MBP2245322.1"/>
    <property type="molecule type" value="Genomic_DNA"/>
</dbReference>
<name>A0ABS4RR16_PAEXY</name>
<keyword evidence="3" id="KW-1185">Reference proteome</keyword>
<accession>A0ABS4RR16</accession>
<evidence type="ECO:0000313" key="3">
    <source>
        <dbReference type="Proteomes" id="UP000810207"/>
    </source>
</evidence>
<organism evidence="2 3">
    <name type="scientific">Paenibacillus xylanexedens</name>
    <dbReference type="NCBI Taxonomy" id="528191"/>
    <lineage>
        <taxon>Bacteria</taxon>
        <taxon>Bacillati</taxon>
        <taxon>Bacillota</taxon>
        <taxon>Bacilli</taxon>
        <taxon>Bacillales</taxon>
        <taxon>Paenibacillaceae</taxon>
        <taxon>Paenibacillus</taxon>
    </lineage>
</organism>